<keyword evidence="13" id="KW-1185">Reference proteome</keyword>
<evidence type="ECO:0000256" key="6">
    <source>
        <dbReference type="ARBA" id="ARBA00022719"/>
    </source>
</evidence>
<dbReference type="PANTHER" id="PTHR11434">
    <property type="entry name" value="NADH-UBIQUINONE OXIDOREDUCTASE SUBUNIT ND4L"/>
    <property type="match status" value="1"/>
</dbReference>
<dbReference type="NCBIfam" id="NF004320">
    <property type="entry name" value="PRK05715.1-2"/>
    <property type="match status" value="1"/>
</dbReference>
<dbReference type="GO" id="GO:0005886">
    <property type="term" value="C:plasma membrane"/>
    <property type="evidence" value="ECO:0007669"/>
    <property type="project" value="UniProtKB-SubCell"/>
</dbReference>
<evidence type="ECO:0000256" key="4">
    <source>
        <dbReference type="ARBA" id="ARBA00022448"/>
    </source>
</evidence>
<keyword evidence="4 11" id="KW-0813">Transport</keyword>
<evidence type="ECO:0000256" key="9">
    <source>
        <dbReference type="ARBA" id="ARBA00023027"/>
    </source>
</evidence>
<dbReference type="Gene3D" id="1.10.287.3510">
    <property type="match status" value="1"/>
</dbReference>
<keyword evidence="11" id="KW-1003">Cell membrane</keyword>
<feature type="transmembrane region" description="Helical" evidence="11">
    <location>
        <begin position="39"/>
        <end position="58"/>
    </location>
</feature>
<reference evidence="12 13" key="1">
    <citation type="submission" date="2019-02" db="EMBL/GenBank/DDBJ databases">
        <title>Pedobacter sp. nov., a novel speices isolated from soil of pinguins habitat in Antarcitica.</title>
        <authorList>
            <person name="He R.-H."/>
        </authorList>
    </citation>
    <scope>NUCLEOTIDE SEQUENCE [LARGE SCALE GENOMIC DNA]</scope>
    <source>
        <strain evidence="12 13">E01020</strain>
    </source>
</reference>
<dbReference type="Pfam" id="PF00420">
    <property type="entry name" value="Oxidored_q2"/>
    <property type="match status" value="1"/>
</dbReference>
<comment type="subcellular location">
    <subcellularLocation>
        <location evidence="11">Cell membrane</location>
        <topology evidence="11">Multi-pass membrane protein</topology>
    </subcellularLocation>
    <subcellularLocation>
        <location evidence="2">Membrane</location>
        <topology evidence="2">Multi-pass membrane protein</topology>
    </subcellularLocation>
</comment>
<comment type="function">
    <text evidence="11">NDH-1 shuttles electrons from NADH, via FMN and iron-sulfur (Fe-S) centers, to quinones in the respiratory chain. The immediate electron acceptor for the enzyme in this species is believed to be a menaquinone. Couples the redox reaction to proton translocation (for every two electrons transferred, four hydrogen ions are translocated across the cytoplasmic membrane), and thus conserves the redox energy in a proton gradient.</text>
</comment>
<keyword evidence="8 11" id="KW-1133">Transmembrane helix</keyword>
<dbReference type="OrthoDB" id="9810120at2"/>
<evidence type="ECO:0000256" key="3">
    <source>
        <dbReference type="ARBA" id="ARBA00010519"/>
    </source>
</evidence>
<comment type="function">
    <text evidence="1">NDH-1 shuttles electrons from NADH, via FMN and iron-sulfur (Fe-S) centers, to quinones in the respiratory chain. The immediate electron acceptor for the enzyme in this species is believed to be ubiquinone. Couples the redox reaction to proton translocation (for every two electrons transferred, four hydrogen ions are translocated across the cytoplasmic membrane), and thus conserves the redox energy in a proton gradient.</text>
</comment>
<evidence type="ECO:0000313" key="12">
    <source>
        <dbReference type="EMBL" id="TDG37246.1"/>
    </source>
</evidence>
<dbReference type="NCBIfam" id="NF004323">
    <property type="entry name" value="PRK05715.1-5"/>
    <property type="match status" value="1"/>
</dbReference>
<organism evidence="12 13">
    <name type="scientific">Pedobacter changchengzhani</name>
    <dbReference type="NCBI Taxonomy" id="2529274"/>
    <lineage>
        <taxon>Bacteria</taxon>
        <taxon>Pseudomonadati</taxon>
        <taxon>Bacteroidota</taxon>
        <taxon>Sphingobacteriia</taxon>
        <taxon>Sphingobacteriales</taxon>
        <taxon>Sphingobacteriaceae</taxon>
        <taxon>Pedobacter</taxon>
    </lineage>
</organism>
<dbReference type="PANTHER" id="PTHR11434:SF21">
    <property type="entry name" value="NADH DEHYDROGENASE SUBUNIT 4L-RELATED"/>
    <property type="match status" value="1"/>
</dbReference>
<evidence type="ECO:0000256" key="7">
    <source>
        <dbReference type="ARBA" id="ARBA00022967"/>
    </source>
</evidence>
<proteinExistence type="inferred from homology"/>
<feature type="transmembrane region" description="Helical" evidence="11">
    <location>
        <begin position="70"/>
        <end position="93"/>
    </location>
</feature>
<keyword evidence="5 11" id="KW-0812">Transmembrane</keyword>
<protein>
    <recommendedName>
        <fullName evidence="11">NADH-quinone oxidoreductase subunit K</fullName>
        <ecNumber evidence="11">7.1.1.-</ecNumber>
    </recommendedName>
    <alternativeName>
        <fullName evidence="11">NADH dehydrogenase I subunit K</fullName>
    </alternativeName>
    <alternativeName>
        <fullName evidence="11">NDH-1 subunit K</fullName>
    </alternativeName>
</protein>
<evidence type="ECO:0000256" key="1">
    <source>
        <dbReference type="ARBA" id="ARBA00002378"/>
    </source>
</evidence>
<dbReference type="RefSeq" id="WP_133261338.1">
    <property type="nucleotide sequence ID" value="NZ_SJCY01000002.1"/>
</dbReference>
<dbReference type="InterPro" id="IPR001133">
    <property type="entry name" value="NADH_UbQ_OxRdtase_chain4L/K"/>
</dbReference>
<keyword evidence="9 11" id="KW-0520">NAD</keyword>
<comment type="subunit">
    <text evidence="11">NDH-1 is composed of 14 different subunits. Subunits NuoA, H, J, K, L, M, N constitute the membrane sector of the complex.</text>
</comment>
<dbReference type="Proteomes" id="UP000295668">
    <property type="component" value="Unassembled WGS sequence"/>
</dbReference>
<dbReference type="GO" id="GO:0042773">
    <property type="term" value="P:ATP synthesis coupled electron transport"/>
    <property type="evidence" value="ECO:0007669"/>
    <property type="project" value="InterPro"/>
</dbReference>
<keyword evidence="6 11" id="KW-0874">Quinone</keyword>
<dbReference type="InterPro" id="IPR039428">
    <property type="entry name" value="NUOK/Mnh_C1-like"/>
</dbReference>
<dbReference type="HAMAP" id="MF_01456">
    <property type="entry name" value="NDH1_NuoK"/>
    <property type="match status" value="1"/>
</dbReference>
<dbReference type="FunFam" id="1.10.287.3510:FF:000001">
    <property type="entry name" value="NADH-quinone oxidoreductase subunit K"/>
    <property type="match status" value="1"/>
</dbReference>
<dbReference type="GO" id="GO:0050136">
    <property type="term" value="F:NADH dehydrogenase (quinone) (non-electrogenic) activity"/>
    <property type="evidence" value="ECO:0007669"/>
    <property type="project" value="UniProtKB-UniRule"/>
</dbReference>
<evidence type="ECO:0000313" key="13">
    <source>
        <dbReference type="Proteomes" id="UP000295668"/>
    </source>
</evidence>
<comment type="caution">
    <text evidence="12">The sequence shown here is derived from an EMBL/GenBank/DDBJ whole genome shotgun (WGS) entry which is preliminary data.</text>
</comment>
<name>A0A4R5MNS7_9SPHI</name>
<comment type="similarity">
    <text evidence="3 11">Belongs to the complex I subunit 4L family.</text>
</comment>
<dbReference type="GO" id="GO:0048038">
    <property type="term" value="F:quinone binding"/>
    <property type="evidence" value="ECO:0007669"/>
    <property type="project" value="UniProtKB-KW"/>
</dbReference>
<keyword evidence="10 11" id="KW-0472">Membrane</keyword>
<accession>A0A4R5MNS7</accession>
<dbReference type="AlphaFoldDB" id="A0A4R5MNS7"/>
<dbReference type="GO" id="GO:0030964">
    <property type="term" value="C:NADH dehydrogenase complex"/>
    <property type="evidence" value="ECO:0007669"/>
    <property type="project" value="TreeGrafter"/>
</dbReference>
<comment type="catalytic activity">
    <reaction evidence="11">
        <text>a quinone + NADH + 5 H(+)(in) = a quinol + NAD(+) + 4 H(+)(out)</text>
        <dbReference type="Rhea" id="RHEA:57888"/>
        <dbReference type="ChEBI" id="CHEBI:15378"/>
        <dbReference type="ChEBI" id="CHEBI:24646"/>
        <dbReference type="ChEBI" id="CHEBI:57540"/>
        <dbReference type="ChEBI" id="CHEBI:57945"/>
        <dbReference type="ChEBI" id="CHEBI:132124"/>
    </reaction>
</comment>
<gene>
    <name evidence="11 12" type="primary">nuoK</name>
    <name evidence="12" type="ORF">EZJ43_03760</name>
</gene>
<evidence type="ECO:0000256" key="10">
    <source>
        <dbReference type="ARBA" id="ARBA00023136"/>
    </source>
</evidence>
<feature type="transmembrane region" description="Helical" evidence="11">
    <location>
        <begin position="15"/>
        <end position="32"/>
    </location>
</feature>
<evidence type="ECO:0000256" key="5">
    <source>
        <dbReference type="ARBA" id="ARBA00022692"/>
    </source>
</evidence>
<evidence type="ECO:0000256" key="2">
    <source>
        <dbReference type="ARBA" id="ARBA00004141"/>
    </source>
</evidence>
<dbReference type="NCBIfam" id="NF004321">
    <property type="entry name" value="PRK05715.1-3"/>
    <property type="match status" value="1"/>
</dbReference>
<keyword evidence="12" id="KW-0560">Oxidoreductase</keyword>
<sequence>MENLTTQMAGVPLNHYIYLCAIIFSIGVIGVLTRRNAIVIFMSVELMLNSVNLLLTAFSVQHNDPSGQVFVFFIMALAAAEVAVGLAIIVMVYRNTKSTDINVLNRLKW</sequence>
<evidence type="ECO:0000256" key="11">
    <source>
        <dbReference type="HAMAP-Rule" id="MF_01456"/>
    </source>
</evidence>
<keyword evidence="7 11" id="KW-1278">Translocase</keyword>
<evidence type="ECO:0000256" key="8">
    <source>
        <dbReference type="ARBA" id="ARBA00022989"/>
    </source>
</evidence>
<dbReference type="EMBL" id="SJCY01000002">
    <property type="protein sequence ID" value="TDG37246.1"/>
    <property type="molecule type" value="Genomic_DNA"/>
</dbReference>
<dbReference type="EC" id="7.1.1.-" evidence="11"/>